<evidence type="ECO:0000313" key="1">
    <source>
        <dbReference type="EMBL" id="QKN23381.1"/>
    </source>
</evidence>
<evidence type="ECO:0000313" key="4">
    <source>
        <dbReference type="Proteomes" id="UP000509623"/>
    </source>
</evidence>
<dbReference type="SUPFAM" id="SSF56784">
    <property type="entry name" value="HAD-like"/>
    <property type="match status" value="1"/>
</dbReference>
<dbReference type="InterPro" id="IPR036412">
    <property type="entry name" value="HAD-like_sf"/>
</dbReference>
<dbReference type="AlphaFoldDB" id="A0A859DTP6"/>
<dbReference type="InterPro" id="IPR023214">
    <property type="entry name" value="HAD_sf"/>
</dbReference>
<sequence>MRLCYQTVLFDFDGTICDTGEGIMDCVRLALQEMGYPVPPTATLRRFVGPPAEQGYMTYCGMNREQALQAVQHFRCHYNVDGWKKTSIYPGIPELLRDLKQAGATVCVASSKPQNMVERMLPCFHIQQYFDVVSAADNSDRHSDKDTVIRHALALSHAESGTSTVMVGDTHFDAVGADKVGLPFIGAAYGYGGPEDLHADGRKVPLASSPDGLRQYLFHD</sequence>
<dbReference type="InterPro" id="IPR023198">
    <property type="entry name" value="PGP-like_dom2"/>
</dbReference>
<dbReference type="Pfam" id="PF13419">
    <property type="entry name" value="HAD_2"/>
    <property type="match status" value="1"/>
</dbReference>
<dbReference type="GO" id="GO:0005829">
    <property type="term" value="C:cytosol"/>
    <property type="evidence" value="ECO:0007669"/>
    <property type="project" value="TreeGrafter"/>
</dbReference>
<dbReference type="EMBL" id="CP046161">
    <property type="protein sequence ID" value="QKO29941.1"/>
    <property type="molecule type" value="Genomic_DNA"/>
</dbReference>
<dbReference type="InterPro" id="IPR041492">
    <property type="entry name" value="HAD_2"/>
</dbReference>
<dbReference type="InterPro" id="IPR050155">
    <property type="entry name" value="HAD-like_hydrolase_sf"/>
</dbReference>
<evidence type="ECO:0000313" key="2">
    <source>
        <dbReference type="EMBL" id="QKO29941.1"/>
    </source>
</evidence>
<name>A0A859DTP6_9FIRM</name>
<reference evidence="2" key="3">
    <citation type="journal article" date="2022" name="Int. J. Syst. Evol. Microbiol.">
        <title>Caproicibacterium lactatifermentans sp. nov., isolated from pit clay used for the production of Chinese strong aroma-type liquor.</title>
        <authorList>
            <person name="Wang H."/>
            <person name="Gu Y."/>
            <person name="Zhao D."/>
            <person name="Qiao Z."/>
            <person name="Zheng J."/>
            <person name="Gao J."/>
            <person name="Ren C."/>
            <person name="Xu Y."/>
        </authorList>
    </citation>
    <scope>NUCLEOTIDE SEQUENCE</scope>
    <source>
        <strain evidence="2">JNU-WLY1368</strain>
    </source>
</reference>
<dbReference type="PANTHER" id="PTHR43434">
    <property type="entry name" value="PHOSPHOGLYCOLATE PHOSPHATASE"/>
    <property type="match status" value="1"/>
</dbReference>
<proteinExistence type="predicted"/>
<reference evidence="2" key="2">
    <citation type="journal article" date="2021" name="Appl. Environ. Microbiol.">
        <title>Adaptability of a Caproate-Producing Bacterium Contributes to Its Dominance in an Anaerobic Fermentation System.</title>
        <authorList>
            <person name="Wang H."/>
            <person name="Gu Y."/>
            <person name="Zhou W."/>
            <person name="Zhao D."/>
            <person name="Qiao Z."/>
            <person name="Zheng J."/>
            <person name="Gao J."/>
            <person name="Chen X."/>
            <person name="Ren C."/>
            <person name="Xu Y."/>
        </authorList>
    </citation>
    <scope>NUCLEOTIDE SEQUENCE</scope>
    <source>
        <strain evidence="2">JNU-WLY1368</strain>
    </source>
</reference>
<dbReference type="Gene3D" id="1.10.150.240">
    <property type="entry name" value="Putative phosphatase, domain 2"/>
    <property type="match status" value="1"/>
</dbReference>
<organism evidence="1 3">
    <name type="scientific">Caproicibacterium lactatifermentans</name>
    <dbReference type="NCBI Taxonomy" id="2666138"/>
    <lineage>
        <taxon>Bacteria</taxon>
        <taxon>Bacillati</taxon>
        <taxon>Bacillota</taxon>
        <taxon>Clostridia</taxon>
        <taxon>Eubacteriales</taxon>
        <taxon>Oscillospiraceae</taxon>
        <taxon>Caproicibacterium</taxon>
    </lineage>
</organism>
<accession>A0A859DTP6</accession>
<dbReference type="EMBL" id="CP046051">
    <property type="protein sequence ID" value="QKN23381.1"/>
    <property type="molecule type" value="Genomic_DNA"/>
</dbReference>
<dbReference type="Proteomes" id="UP000501316">
    <property type="component" value="Chromosome"/>
</dbReference>
<dbReference type="KEGG" id="clf:GJQ69_02045"/>
<gene>
    <name evidence="1" type="ORF">GJQ69_02045</name>
    <name evidence="2" type="ORF">GKP14_02315</name>
</gene>
<dbReference type="GO" id="GO:0016787">
    <property type="term" value="F:hydrolase activity"/>
    <property type="evidence" value="ECO:0007669"/>
    <property type="project" value="UniProtKB-KW"/>
</dbReference>
<dbReference type="Gene3D" id="3.40.50.1000">
    <property type="entry name" value="HAD superfamily/HAD-like"/>
    <property type="match status" value="1"/>
</dbReference>
<keyword evidence="1" id="KW-0378">Hydrolase</keyword>
<keyword evidence="4" id="KW-1185">Reference proteome</keyword>
<protein>
    <submittedName>
        <fullName evidence="1">HAD hydrolase-like protein</fullName>
    </submittedName>
</protein>
<dbReference type="SFLD" id="SFLDS00003">
    <property type="entry name" value="Haloacid_Dehalogenase"/>
    <property type="match status" value="1"/>
</dbReference>
<dbReference type="GO" id="GO:0004713">
    <property type="term" value="F:protein tyrosine kinase activity"/>
    <property type="evidence" value="ECO:0007669"/>
    <property type="project" value="TreeGrafter"/>
</dbReference>
<dbReference type="PANTHER" id="PTHR43434:SF20">
    <property type="entry name" value="5'-NUCLEOTIDASE"/>
    <property type="match status" value="1"/>
</dbReference>
<reference evidence="3 4" key="1">
    <citation type="submission" date="2019-11" db="EMBL/GenBank/DDBJ databases">
        <authorList>
            <person name="Ren C."/>
            <person name="Wang H."/>
            <person name="Xu Y."/>
        </authorList>
    </citation>
    <scope>NUCLEOTIDE SEQUENCE [LARGE SCALE GENOMIC DNA]</scope>
    <source>
        <strain evidence="4">JNU-WLY1368</strain>
        <strain evidence="1 3">LBM 19010</strain>
    </source>
</reference>
<dbReference type="Proteomes" id="UP000509623">
    <property type="component" value="Chromosome"/>
</dbReference>
<dbReference type="SFLD" id="SFLDG01129">
    <property type="entry name" value="C1.5:_HAD__Beta-PGM__Phosphata"/>
    <property type="match status" value="1"/>
</dbReference>
<evidence type="ECO:0000313" key="3">
    <source>
        <dbReference type="Proteomes" id="UP000501316"/>
    </source>
</evidence>
<dbReference type="RefSeq" id="WP_086036464.1">
    <property type="nucleotide sequence ID" value="NZ_CP046051.1"/>
</dbReference>